<feature type="compositionally biased region" description="Basic and acidic residues" evidence="1">
    <location>
        <begin position="1240"/>
        <end position="1257"/>
    </location>
</feature>
<feature type="region of interest" description="Disordered" evidence="1">
    <location>
        <begin position="640"/>
        <end position="667"/>
    </location>
</feature>
<feature type="region of interest" description="Disordered" evidence="1">
    <location>
        <begin position="1172"/>
        <end position="1271"/>
    </location>
</feature>
<feature type="compositionally biased region" description="Acidic residues" evidence="1">
    <location>
        <begin position="1172"/>
        <end position="1189"/>
    </location>
</feature>
<dbReference type="EMBL" id="JARBJD010000058">
    <property type="protein sequence ID" value="KAK2956257.1"/>
    <property type="molecule type" value="Genomic_DNA"/>
</dbReference>
<evidence type="ECO:0000313" key="2">
    <source>
        <dbReference type="EMBL" id="KAK2956257.1"/>
    </source>
</evidence>
<feature type="region of interest" description="Disordered" evidence="1">
    <location>
        <begin position="999"/>
        <end position="1072"/>
    </location>
</feature>
<proteinExistence type="predicted"/>
<organism evidence="2 3">
    <name type="scientific">Blattamonas nauphoetae</name>
    <dbReference type="NCBI Taxonomy" id="2049346"/>
    <lineage>
        <taxon>Eukaryota</taxon>
        <taxon>Metamonada</taxon>
        <taxon>Preaxostyla</taxon>
        <taxon>Oxymonadida</taxon>
        <taxon>Blattamonas</taxon>
    </lineage>
</organism>
<feature type="compositionally biased region" description="Polar residues" evidence="1">
    <location>
        <begin position="1026"/>
        <end position="1042"/>
    </location>
</feature>
<feature type="region of interest" description="Disordered" evidence="1">
    <location>
        <begin position="120"/>
        <end position="194"/>
    </location>
</feature>
<feature type="region of interest" description="Disordered" evidence="1">
    <location>
        <begin position="1511"/>
        <end position="1566"/>
    </location>
</feature>
<sequence>MKSSNDPIAADLLYLWIISSLFRAFSSMENNTGMQHQSFPLKLQNMNPSIFPVSPDDIVLLVSYLIHTHNVPLVLDAFDRYYPEHPFIHFLQFLLSLKSGQPHKALHSLEIFFQLGRVEWSEEQDDEEEEEEADEESENESEDEEENNTDKNQAKNDKDDDKLNAPDEQDNPPSPLRPKSLDEDQTNSHSEGKDDTVDLFLTSKIWMKSLAMQCLVEILSDHFTLDMIHKLNRIPFLDQANPKDTESSESTYSISLKQPVNNILPDSFLSYLEHFPHSSSPLPPSTHTFRSILIHPISLSPSFLLSLSRMCEQFLDDTIFSPFHKHFENLTNKQETPPVTAASPQPTQSVSLPVVRKKPQRFIVNFQQSPKQKHNIITNARFSSSSSILSTLHIPNLNKALSIIHNSTELPDNQLIQVVTTLVNSAARTSLSTSSSLLINAPLLWQVLCDIILSRQRNPIIGSLLLLSFTYPVPSPNTPHGVVGNCVVRGLPDMSVEIRLFIMALAERILIATEDEIWIKEQIKQAENEPQSELIPIGFAPIPGQSLVGTTFQNLDPSQSFTNNLASSLSLASSFAQSYFTTPARRSSLMSQTPAQKAEKVHPRHALISSIQNELVLRASALSARIELPPNCFPRLFVQSKKQPNGGVDPSASPTPEQANADPASFLPSSESLENGIGFLLSHGLFSTAEEIIRRWKVASTQANHTNQNCYTLLTAQWALAIGKGKAKQDMKSLNQAVRQCLRKLDSLRTSSARRSALHSETELSLQAFFSHIPTSQRLVPQLTIVPSPSIDPSVKVMLSHSSLLSLSFHHSLPSSASFFICTFVCYHVSRSLSLPFDLVFSAPPFIVIHLLLTAPTSTRPQTKAAHTSDQFSSPLKENAFSSQDTSSSETVAHFTDRINLIRLFALAKKIKPEDLSKVVVDSLCVSMNVEQMKNLKRIQRDRWDSNEIGFVEPRTRVVKEEFGSPAELGFSSLSTSPRQAARSDDYVIQLVPNPHPLRKTKFVDEEDKVESMKESEDLAEDSDGAGSTTATFHHYPSSPSVASLPHLTPLSTPPQTYNSFSQPPSFDPHVNMNTPPRLLDVHPSSVLYLLTSSPYHTTPFFTIFSSLLTDLSVFSADLLFRVYQHSPFSQTHSHVEIKEVQSPPEDIGEPLARTKTLLHLKRTQWFGTDEEVFEIETDTNEETTEGENDQERGARSRQDASLILSGLTLRTSRSPASATQFPSRPSKPSPTMASPVRRIPRESSGDRHDNSSDHSPMRLVSDSATGGHSYSIETPLSRSFARGGLDTPLRLGSPSISEDLPPQFASPVKVKSVSDLHDFSVALYCQEWDSVNHYGPTYLASRHDVTVPFPIQLHEKSVFPEDCNPELCTPTEVLRRGRTATLSRQFFSPLTQNDSGSDSQISDPAFVSSFFFPLLLTNRVDLLCLAYNTASDQKLQRIVRSSLRTIAHEAVEEREFSILIRILTIIQDPTVFSFIPTLLLNHNKLLLLQTLPSEKHPRLKCMLRNFLSNHSEKSSRSSRQKRAAPNTTKEPHQPVLPQPETSKLVKGGGHAAVGHSPRRHRSGTESQLVLPVQHINQLSEFIEINYQQFFLHPASIINLTRALLNMLLMDSIKNNRPVSKAEAEDDDVSTLLTILTQPDRSAQNTSTAQNALVTENGVTPKTVFRGLIAVIQRLLSASFLLTQAHSTILVASLNSLIHSLFVVSKYPQAQWSALRLLAHHRSFIPPPSRAIHTVKAQLQASPGVQKQTTSLPTSIILPASFHPSFLDTHLIHQHQLLNIQSSEHSPSTNFTPFRPISNHNTQMFSLTPLSHPATMESIPLVASLDTLSIDPPSFNPTEDAFLFSFLRAMTEMVIHNSKLYNSELDQYDEDQQDIERELAHFAQGSPTGKQTPPHPGTPDSSASKQAPLRSTIQRKKNKAAPKFALGKGYSLPKKIVPSFGHFVPSREILSTPSLFRAFNLLYPPTTPLSFATSNLSPLSVTCNIPSFSDHSVIPHSLFPILIAELSAFLIPFSSFFSSDPWGYFLFHYAIERKTPGVIPIFQSVFPSSTIALQQMVERTVERCRQEEWRVVSAERAKHLKDDSVTQSEHPPASFKLSSLGQSAELLKKALDAINSPRLACLISEASIGKLPDGRNILNEITMKFDEGQVERLELFVSQFPLFG</sequence>
<feature type="compositionally biased region" description="Basic and acidic residues" evidence="1">
    <location>
        <begin position="148"/>
        <end position="165"/>
    </location>
</feature>
<reference evidence="2 3" key="1">
    <citation type="journal article" date="2022" name="bioRxiv">
        <title>Genomics of Preaxostyla Flagellates Illuminates Evolutionary Transitions and the Path Towards Mitochondrial Loss.</title>
        <authorList>
            <person name="Novak L.V.F."/>
            <person name="Treitli S.C."/>
            <person name="Pyrih J."/>
            <person name="Halakuc P."/>
            <person name="Pipaliya S.V."/>
            <person name="Vacek V."/>
            <person name="Brzon O."/>
            <person name="Soukal P."/>
            <person name="Eme L."/>
            <person name="Dacks J.B."/>
            <person name="Karnkowska A."/>
            <person name="Elias M."/>
            <person name="Hampl V."/>
        </authorList>
    </citation>
    <scope>NUCLEOTIDE SEQUENCE [LARGE SCALE GENOMIC DNA]</scope>
    <source>
        <strain evidence="2">NAU3</strain>
        <tissue evidence="2">Gut</tissue>
    </source>
</reference>
<feature type="compositionally biased region" description="Polar residues" evidence="1">
    <location>
        <begin position="1899"/>
        <end position="1912"/>
    </location>
</feature>
<evidence type="ECO:0000256" key="1">
    <source>
        <dbReference type="SAM" id="MobiDB-lite"/>
    </source>
</evidence>
<dbReference type="Proteomes" id="UP001281761">
    <property type="component" value="Unassembled WGS sequence"/>
</dbReference>
<accession>A0ABQ9XXS9</accession>
<feature type="compositionally biased region" description="Polar residues" evidence="1">
    <location>
        <begin position="1209"/>
        <end position="1224"/>
    </location>
</feature>
<feature type="compositionally biased region" description="Basic and acidic residues" evidence="1">
    <location>
        <begin position="1190"/>
        <end position="1199"/>
    </location>
</feature>
<feature type="compositionally biased region" description="Polar residues" evidence="1">
    <location>
        <begin position="1056"/>
        <end position="1065"/>
    </location>
</feature>
<feature type="compositionally biased region" description="Acidic residues" evidence="1">
    <location>
        <begin position="121"/>
        <end position="147"/>
    </location>
</feature>
<protein>
    <submittedName>
        <fullName evidence="2">Uncharacterized protein</fullName>
    </submittedName>
</protein>
<name>A0ABQ9XXS9_9EUKA</name>
<evidence type="ECO:0000313" key="3">
    <source>
        <dbReference type="Proteomes" id="UP001281761"/>
    </source>
</evidence>
<comment type="caution">
    <text evidence="2">The sequence shown here is derived from an EMBL/GenBank/DDBJ whole genome shotgun (WGS) entry which is preliminary data.</text>
</comment>
<feature type="region of interest" description="Disordered" evidence="1">
    <location>
        <begin position="1884"/>
        <end position="1920"/>
    </location>
</feature>
<feature type="compositionally biased region" description="Low complexity" evidence="1">
    <location>
        <begin position="1044"/>
        <end position="1055"/>
    </location>
</feature>
<keyword evidence="3" id="KW-1185">Reference proteome</keyword>
<gene>
    <name evidence="2" type="ORF">BLNAU_8821</name>
</gene>